<evidence type="ECO:0000313" key="3">
    <source>
        <dbReference type="Proteomes" id="UP000585474"/>
    </source>
</evidence>
<dbReference type="Proteomes" id="UP000585474">
    <property type="component" value="Unassembled WGS sequence"/>
</dbReference>
<organism evidence="2 3">
    <name type="scientific">Actinidia rufa</name>
    <dbReference type="NCBI Taxonomy" id="165716"/>
    <lineage>
        <taxon>Eukaryota</taxon>
        <taxon>Viridiplantae</taxon>
        <taxon>Streptophyta</taxon>
        <taxon>Embryophyta</taxon>
        <taxon>Tracheophyta</taxon>
        <taxon>Spermatophyta</taxon>
        <taxon>Magnoliopsida</taxon>
        <taxon>eudicotyledons</taxon>
        <taxon>Gunneridae</taxon>
        <taxon>Pentapetalae</taxon>
        <taxon>asterids</taxon>
        <taxon>Ericales</taxon>
        <taxon>Actinidiaceae</taxon>
        <taxon>Actinidia</taxon>
    </lineage>
</organism>
<name>A0A7J0DAX0_9ERIC</name>
<dbReference type="EMBL" id="BJWL01000139">
    <property type="protein sequence ID" value="GFS31257.1"/>
    <property type="molecule type" value="Genomic_DNA"/>
</dbReference>
<comment type="caution">
    <text evidence="2">The sequence shown here is derived from an EMBL/GenBank/DDBJ whole genome shotgun (WGS) entry which is preliminary data.</text>
</comment>
<evidence type="ECO:0000256" key="1">
    <source>
        <dbReference type="SAM" id="MobiDB-lite"/>
    </source>
</evidence>
<dbReference type="OrthoDB" id="418757at2759"/>
<dbReference type="Pfam" id="PF14223">
    <property type="entry name" value="Retrotran_gag_2"/>
    <property type="match status" value="1"/>
</dbReference>
<sequence>MIVLSATNYTIWKPKMEDILFCKDLHNPLEYNGNKPIATKDEEWRNMNRKTIGLIKQCIGHERETTVAEHTSKFQSLVNQLTSVDLQFDDEMQALLLLSYLLESWETLVVSLSNSTPNGKLTTSMVMDALFNEEAQRRENGFDRSEDCPKYKAQDQSSNTVATAVMVMDEDEIDVLLAASEDGKSDWVLDSGSAYHLCRDREIQRDAALTLVEELSEFSRETRRYCGERRLEGYTDWRVASRQGELLSDMGPVVLARRMDKESNRCIEVRKASVGVPGGSIMDVRKEAQRKETKSILRICTAKGTVTPKRVSFALDLISGGVLSNNAILQSYEGVGPETIKKDNLKTLDYPLVGWRGRLLSPAHLDESKPTWMSPSPVAKPKPDWSSYGVSM</sequence>
<dbReference type="AlphaFoldDB" id="A0A7J0DAX0"/>
<feature type="region of interest" description="Disordered" evidence="1">
    <location>
        <begin position="368"/>
        <end position="392"/>
    </location>
</feature>
<proteinExistence type="predicted"/>
<accession>A0A7J0DAX0</accession>
<keyword evidence="3" id="KW-1185">Reference proteome</keyword>
<protein>
    <submittedName>
        <fullName evidence="2">Uncharacterized protein</fullName>
    </submittedName>
</protein>
<gene>
    <name evidence="2" type="ORF">Acr_00g0016490</name>
</gene>
<reference evidence="3" key="1">
    <citation type="submission" date="2019-07" db="EMBL/GenBank/DDBJ databases">
        <title>De Novo Assembly of kiwifruit Actinidia rufa.</title>
        <authorList>
            <person name="Sugita-Konishi S."/>
            <person name="Sato K."/>
            <person name="Mori E."/>
            <person name="Abe Y."/>
            <person name="Kisaki G."/>
            <person name="Hamano K."/>
            <person name="Suezawa K."/>
            <person name="Otani M."/>
            <person name="Fukuda T."/>
            <person name="Manabe T."/>
            <person name="Gomi K."/>
            <person name="Tabuchi M."/>
            <person name="Akimitsu K."/>
            <person name="Kataoka I."/>
        </authorList>
    </citation>
    <scope>NUCLEOTIDE SEQUENCE [LARGE SCALE GENOMIC DNA]</scope>
    <source>
        <strain evidence="3">cv. Fuchu</strain>
    </source>
</reference>
<evidence type="ECO:0000313" key="2">
    <source>
        <dbReference type="EMBL" id="GFS31257.1"/>
    </source>
</evidence>